<dbReference type="Gene3D" id="3.30.43.10">
    <property type="entry name" value="Uridine Diphospho-n-acetylenolpyruvylglucosamine Reductase, domain 2"/>
    <property type="match status" value="1"/>
</dbReference>
<evidence type="ECO:0000256" key="3">
    <source>
        <dbReference type="ARBA" id="ARBA00023002"/>
    </source>
</evidence>
<dbReference type="InterPro" id="IPR002346">
    <property type="entry name" value="Mopterin_DH_FAD-bd"/>
</dbReference>
<dbReference type="PANTHER" id="PTHR42659">
    <property type="entry name" value="XANTHINE DEHYDROGENASE SUBUNIT C-RELATED"/>
    <property type="match status" value="1"/>
</dbReference>
<dbReference type="AlphaFoldDB" id="A0A1M6T6B0"/>
<name>A0A1M6T6B0_PSETH</name>
<dbReference type="RefSeq" id="WP_073457020.1">
    <property type="nucleotide sequence ID" value="NZ_CALGVN010000045.1"/>
</dbReference>
<dbReference type="Gene3D" id="3.30.390.50">
    <property type="entry name" value="CO dehydrogenase flavoprotein, C-terminal domain"/>
    <property type="match status" value="1"/>
</dbReference>
<dbReference type="InterPro" id="IPR005107">
    <property type="entry name" value="CO_DH_flav_C"/>
</dbReference>
<dbReference type="EMBL" id="FRAP01000007">
    <property type="protein sequence ID" value="SHK52444.1"/>
    <property type="molecule type" value="Genomic_DNA"/>
</dbReference>
<dbReference type="FunFam" id="3.30.465.10:FF:000017">
    <property type="entry name" value="Xanthine dehydrogenase, FAD binding subunit"/>
    <property type="match status" value="1"/>
</dbReference>
<gene>
    <name evidence="5" type="ORF">SAMN05443637_107178</name>
</gene>
<evidence type="ECO:0000256" key="1">
    <source>
        <dbReference type="ARBA" id="ARBA00022630"/>
    </source>
</evidence>
<protein>
    <submittedName>
        <fullName evidence="5">Carbon-monoxide dehydrogenase medium subunit</fullName>
    </submittedName>
</protein>
<accession>A0A1M6T6B0</accession>
<keyword evidence="6" id="KW-1185">Reference proteome</keyword>
<dbReference type="InterPro" id="IPR051312">
    <property type="entry name" value="Diverse_Substr_Oxidored"/>
</dbReference>
<dbReference type="InterPro" id="IPR016166">
    <property type="entry name" value="FAD-bd_PCMH"/>
</dbReference>
<reference evidence="5 6" key="1">
    <citation type="submission" date="2016-11" db="EMBL/GenBank/DDBJ databases">
        <authorList>
            <person name="Jaros S."/>
            <person name="Januszkiewicz K."/>
            <person name="Wedrychowicz H."/>
        </authorList>
    </citation>
    <scope>NUCLEOTIDE SEQUENCE [LARGE SCALE GENOMIC DNA]</scope>
    <source>
        <strain evidence="5 6">DSM 43832</strain>
    </source>
</reference>
<organism evidence="5 6">
    <name type="scientific">Pseudonocardia thermophila</name>
    <dbReference type="NCBI Taxonomy" id="1848"/>
    <lineage>
        <taxon>Bacteria</taxon>
        <taxon>Bacillati</taxon>
        <taxon>Actinomycetota</taxon>
        <taxon>Actinomycetes</taxon>
        <taxon>Pseudonocardiales</taxon>
        <taxon>Pseudonocardiaceae</taxon>
        <taxon>Pseudonocardia</taxon>
    </lineage>
</organism>
<dbReference type="SMART" id="SM01092">
    <property type="entry name" value="CO_deh_flav_C"/>
    <property type="match status" value="1"/>
</dbReference>
<dbReference type="Proteomes" id="UP000184363">
    <property type="component" value="Unassembled WGS sequence"/>
</dbReference>
<evidence type="ECO:0000313" key="6">
    <source>
        <dbReference type="Proteomes" id="UP000184363"/>
    </source>
</evidence>
<dbReference type="PROSITE" id="PS51387">
    <property type="entry name" value="FAD_PCMH"/>
    <property type="match status" value="1"/>
</dbReference>
<feature type="domain" description="FAD-binding PCMH-type" evidence="4">
    <location>
        <begin position="1"/>
        <end position="180"/>
    </location>
</feature>
<evidence type="ECO:0000313" key="5">
    <source>
        <dbReference type="EMBL" id="SHK52444.1"/>
    </source>
</evidence>
<dbReference type="PANTHER" id="PTHR42659:SF2">
    <property type="entry name" value="XANTHINE DEHYDROGENASE SUBUNIT C-RELATED"/>
    <property type="match status" value="1"/>
</dbReference>
<dbReference type="SUPFAM" id="SSF55447">
    <property type="entry name" value="CO dehydrogenase flavoprotein C-terminal domain-like"/>
    <property type="match status" value="1"/>
</dbReference>
<keyword evidence="1" id="KW-0285">Flavoprotein</keyword>
<proteinExistence type="predicted"/>
<sequence>MKPAAFDYQSPTSIAEAVQMLAEPPEDGGDVKVLAGGQSLVPLLSLRLATPARIVDINRIPGLTGISEEGGVLTLGALVRQRTAEHSDVVARACPLMAAAIPHIGHTAIRNRGTIGGSIAHADSAAELPTVALCLDAEMVAHGSNGERTIPAAEFFTGFFSTALAEDEILTAVRVRSVAPGTGAAYEELARRHGDFAMVGVAAQVRLDGDTVTEARIALSGVDAQPVRASKAEAALVGHTVDEQTLSAAADAATADLHPASDLHASAAYRKHLAGVLIRRAVRNAATRAKESA</sequence>
<dbReference type="InterPro" id="IPR016169">
    <property type="entry name" value="FAD-bd_PCMH_sub2"/>
</dbReference>
<dbReference type="OrthoDB" id="9793944at2"/>
<dbReference type="Pfam" id="PF03450">
    <property type="entry name" value="CO_deh_flav_C"/>
    <property type="match status" value="1"/>
</dbReference>
<evidence type="ECO:0000259" key="4">
    <source>
        <dbReference type="PROSITE" id="PS51387"/>
    </source>
</evidence>
<dbReference type="GO" id="GO:0071949">
    <property type="term" value="F:FAD binding"/>
    <property type="evidence" value="ECO:0007669"/>
    <property type="project" value="InterPro"/>
</dbReference>
<keyword evidence="2" id="KW-0274">FAD</keyword>
<dbReference type="Gene3D" id="3.30.465.10">
    <property type="match status" value="1"/>
</dbReference>
<dbReference type="InterPro" id="IPR036318">
    <property type="entry name" value="FAD-bd_PCMH-like_sf"/>
</dbReference>
<keyword evidence="3" id="KW-0560">Oxidoreductase</keyword>
<dbReference type="InterPro" id="IPR036683">
    <property type="entry name" value="CO_DH_flav_C_dom_sf"/>
</dbReference>
<dbReference type="Pfam" id="PF00941">
    <property type="entry name" value="FAD_binding_5"/>
    <property type="match status" value="1"/>
</dbReference>
<dbReference type="STRING" id="1848.SAMN05443637_107178"/>
<dbReference type="SUPFAM" id="SSF56176">
    <property type="entry name" value="FAD-binding/transporter-associated domain-like"/>
    <property type="match status" value="1"/>
</dbReference>
<evidence type="ECO:0000256" key="2">
    <source>
        <dbReference type="ARBA" id="ARBA00022827"/>
    </source>
</evidence>
<dbReference type="InterPro" id="IPR016167">
    <property type="entry name" value="FAD-bd_PCMH_sub1"/>
</dbReference>
<dbReference type="GO" id="GO:0016491">
    <property type="term" value="F:oxidoreductase activity"/>
    <property type="evidence" value="ECO:0007669"/>
    <property type="project" value="UniProtKB-KW"/>
</dbReference>